<evidence type="ECO:0000256" key="9">
    <source>
        <dbReference type="ARBA" id="ARBA00031306"/>
    </source>
</evidence>
<organism evidence="11 12">
    <name type="scientific">Arthrobacter cupressi</name>
    <dbReference type="NCBI Taxonomy" id="1045773"/>
    <lineage>
        <taxon>Bacteria</taxon>
        <taxon>Bacillati</taxon>
        <taxon>Actinomycetota</taxon>
        <taxon>Actinomycetes</taxon>
        <taxon>Micrococcales</taxon>
        <taxon>Micrococcaceae</taxon>
        <taxon>Arthrobacter</taxon>
    </lineage>
</organism>
<dbReference type="InterPro" id="IPR003374">
    <property type="entry name" value="ApbE-like_sf"/>
</dbReference>
<keyword evidence="12" id="KW-1185">Reference proteome</keyword>
<evidence type="ECO:0000313" key="12">
    <source>
        <dbReference type="Proteomes" id="UP000182130"/>
    </source>
</evidence>
<dbReference type="EMBL" id="FNEI01000011">
    <property type="protein sequence ID" value="SDJ47485.1"/>
    <property type="molecule type" value="Genomic_DNA"/>
</dbReference>
<dbReference type="InterPro" id="IPR024932">
    <property type="entry name" value="ApbE"/>
</dbReference>
<reference evidence="12" key="1">
    <citation type="submission" date="2016-10" db="EMBL/GenBank/DDBJ databases">
        <authorList>
            <person name="Varghese N."/>
            <person name="Submissions S."/>
        </authorList>
    </citation>
    <scope>NUCLEOTIDE SEQUENCE [LARGE SCALE GENOMIC DNA]</scope>
    <source>
        <strain evidence="12">CGMCC 1.10783</strain>
    </source>
</reference>
<dbReference type="Pfam" id="PF02424">
    <property type="entry name" value="ApbE"/>
    <property type="match status" value="1"/>
</dbReference>
<accession>A0A1G8U2Z6</accession>
<evidence type="ECO:0000313" key="11">
    <source>
        <dbReference type="EMBL" id="SDJ47485.1"/>
    </source>
</evidence>
<evidence type="ECO:0000256" key="6">
    <source>
        <dbReference type="ARBA" id="ARBA00022723"/>
    </source>
</evidence>
<dbReference type="PANTHER" id="PTHR30040:SF2">
    <property type="entry name" value="FAD:PROTEIN FMN TRANSFERASE"/>
    <property type="match status" value="1"/>
</dbReference>
<evidence type="ECO:0000256" key="10">
    <source>
        <dbReference type="ARBA" id="ARBA00048540"/>
    </source>
</evidence>
<evidence type="ECO:0000256" key="8">
    <source>
        <dbReference type="ARBA" id="ARBA00022842"/>
    </source>
</evidence>
<dbReference type="RefSeq" id="WP_074589861.1">
    <property type="nucleotide sequence ID" value="NZ_FNEI01000011.1"/>
</dbReference>
<name>A0A1G8U2Z6_9MICC</name>
<comment type="cofactor">
    <cofactor evidence="1">
        <name>Mg(2+)</name>
        <dbReference type="ChEBI" id="CHEBI:18420"/>
    </cofactor>
</comment>
<keyword evidence="6" id="KW-0479">Metal-binding</keyword>
<keyword evidence="7" id="KW-0274">FAD</keyword>
<keyword evidence="5" id="KW-0808">Transferase</keyword>
<evidence type="ECO:0000256" key="7">
    <source>
        <dbReference type="ARBA" id="ARBA00022827"/>
    </source>
</evidence>
<dbReference type="Gene3D" id="3.10.520.10">
    <property type="entry name" value="ApbE-like domains"/>
    <property type="match status" value="1"/>
</dbReference>
<evidence type="ECO:0000256" key="2">
    <source>
        <dbReference type="ARBA" id="ARBA00011955"/>
    </source>
</evidence>
<dbReference type="PANTHER" id="PTHR30040">
    <property type="entry name" value="THIAMINE BIOSYNTHESIS LIPOPROTEIN APBE"/>
    <property type="match status" value="1"/>
</dbReference>
<comment type="catalytic activity">
    <reaction evidence="10">
        <text>L-threonyl-[protein] + FAD = FMN-L-threonyl-[protein] + AMP + H(+)</text>
        <dbReference type="Rhea" id="RHEA:36847"/>
        <dbReference type="Rhea" id="RHEA-COMP:11060"/>
        <dbReference type="Rhea" id="RHEA-COMP:11061"/>
        <dbReference type="ChEBI" id="CHEBI:15378"/>
        <dbReference type="ChEBI" id="CHEBI:30013"/>
        <dbReference type="ChEBI" id="CHEBI:57692"/>
        <dbReference type="ChEBI" id="CHEBI:74257"/>
        <dbReference type="ChEBI" id="CHEBI:456215"/>
        <dbReference type="EC" id="2.7.1.180"/>
    </reaction>
</comment>
<dbReference type="SUPFAM" id="SSF143631">
    <property type="entry name" value="ApbE-like"/>
    <property type="match status" value="1"/>
</dbReference>
<dbReference type="STRING" id="1045773.SAMN05216555_11143"/>
<dbReference type="GO" id="GO:0016740">
    <property type="term" value="F:transferase activity"/>
    <property type="evidence" value="ECO:0007669"/>
    <property type="project" value="UniProtKB-KW"/>
</dbReference>
<sequence length="290" mass="31073">MPHPGWDTFAFDGIGTAWEISTPDPIAPAVRARLLQAVADYDLSYSRFRPDSRIAELARAAVTVTLPEHAEQLEAVFRTLYRLSGGSMTPLVGGSLEQLGYGPDYALVPRGPARPAPRWENVLRWDGTTVGCTEPVVLDVGAAGKGQLVDLLAEILRADGVTQYLVDGSGDMLHAGPAPVRVGLEHPYDPAQAIGVVELGNRALCASASNRRAWGDGLHHVLDAATGRPVDTVVATWTTAACTLEADALATALFLVEPGLLEEEFEFDWLRVFSDGRAHCSQGFEGVLFT</sequence>
<proteinExistence type="predicted"/>
<gene>
    <name evidence="11" type="ORF">SAMN05216555_11143</name>
</gene>
<evidence type="ECO:0000256" key="4">
    <source>
        <dbReference type="ARBA" id="ARBA00022630"/>
    </source>
</evidence>
<keyword evidence="8" id="KW-0460">Magnesium</keyword>
<keyword evidence="11" id="KW-0449">Lipoprotein</keyword>
<evidence type="ECO:0000256" key="5">
    <source>
        <dbReference type="ARBA" id="ARBA00022679"/>
    </source>
</evidence>
<protein>
    <recommendedName>
        <fullName evidence="3">FAD:protein FMN transferase</fullName>
        <ecNumber evidence="2">2.7.1.180</ecNumber>
    </recommendedName>
    <alternativeName>
        <fullName evidence="9">Flavin transferase</fullName>
    </alternativeName>
</protein>
<evidence type="ECO:0000256" key="3">
    <source>
        <dbReference type="ARBA" id="ARBA00016337"/>
    </source>
</evidence>
<keyword evidence="4" id="KW-0285">Flavoprotein</keyword>
<evidence type="ECO:0000256" key="1">
    <source>
        <dbReference type="ARBA" id="ARBA00001946"/>
    </source>
</evidence>
<dbReference type="Proteomes" id="UP000182130">
    <property type="component" value="Unassembled WGS sequence"/>
</dbReference>
<dbReference type="GO" id="GO:0046872">
    <property type="term" value="F:metal ion binding"/>
    <property type="evidence" value="ECO:0007669"/>
    <property type="project" value="UniProtKB-KW"/>
</dbReference>
<dbReference type="OrthoDB" id="3728306at2"/>
<dbReference type="AlphaFoldDB" id="A0A1G8U2Z6"/>
<dbReference type="EC" id="2.7.1.180" evidence="2"/>